<name>A0A6B0U7L6_IXORI</name>
<dbReference type="EMBL" id="GIFC01002597">
    <property type="protein sequence ID" value="MXU84680.1"/>
    <property type="molecule type" value="Transcribed_RNA"/>
</dbReference>
<protein>
    <submittedName>
        <fullName evidence="1">Uncharacterized protein</fullName>
    </submittedName>
</protein>
<evidence type="ECO:0000313" key="1">
    <source>
        <dbReference type="EMBL" id="MXU84680.1"/>
    </source>
</evidence>
<sequence length="82" mass="10027">MLFRLRDPGIRKKSGLFRRRDTETITPTPLRRWSLPFRPTEPQGDLCVAYYEQSFYRTDPSFSIYICRSPFFFYFLTFRRGR</sequence>
<accession>A0A6B0U7L6</accession>
<dbReference type="AlphaFoldDB" id="A0A6B0U7L6"/>
<organism evidence="1">
    <name type="scientific">Ixodes ricinus</name>
    <name type="common">Common tick</name>
    <name type="synonym">Acarus ricinus</name>
    <dbReference type="NCBI Taxonomy" id="34613"/>
    <lineage>
        <taxon>Eukaryota</taxon>
        <taxon>Metazoa</taxon>
        <taxon>Ecdysozoa</taxon>
        <taxon>Arthropoda</taxon>
        <taxon>Chelicerata</taxon>
        <taxon>Arachnida</taxon>
        <taxon>Acari</taxon>
        <taxon>Parasitiformes</taxon>
        <taxon>Ixodida</taxon>
        <taxon>Ixodoidea</taxon>
        <taxon>Ixodidae</taxon>
        <taxon>Ixodinae</taxon>
        <taxon>Ixodes</taxon>
    </lineage>
</organism>
<proteinExistence type="predicted"/>
<reference evidence="1" key="1">
    <citation type="submission" date="2019-12" db="EMBL/GenBank/DDBJ databases">
        <title>An insight into the sialome of adult female Ixodes ricinus ticks feeding for 6 days.</title>
        <authorList>
            <person name="Perner J."/>
            <person name="Ribeiro J.M.C."/>
        </authorList>
    </citation>
    <scope>NUCLEOTIDE SEQUENCE</scope>
    <source>
        <strain evidence="1">Semi-engorged</strain>
        <tissue evidence="1">Salivary glands</tissue>
    </source>
</reference>